<dbReference type="InterPro" id="IPR029787">
    <property type="entry name" value="Nucleotide_cyclase"/>
</dbReference>
<dbReference type="Pfam" id="PF00563">
    <property type="entry name" value="EAL"/>
    <property type="match status" value="1"/>
</dbReference>
<dbReference type="PROSITE" id="PS50883">
    <property type="entry name" value="EAL"/>
    <property type="match status" value="1"/>
</dbReference>
<sequence>MNRRLTDSSANNRENNLRLISTHSTPEAHPPYPSCQLDHDLRASHDALQTIITENRLTSFFQPIVSLEQGSIYAYEALCRTVGPNPFDTIENLFQQAIITGQTLPLDMCCRNNSFTCAAKENIPASNALLFVNICPTSLLHPDHNTGLTEKMANQAGIAQESIVLEITEQEAVVNYNLFIKAIDHYRKRGFRIAIDDFGAGYGGLKMLSMLEPDYVKIDRHFFQHHGKGNINYNLIDAIATACHRIGIDVIAEGIECENDLQICREIGIQLLQGYHFARPSREAVSVEQLDIPILPSIKTSGTKLFDEVICVGDISTFVEPIDINDRVLEVLKRLTASPQLDCIPVLNKDRLFGLINRRRFMESHMVGRHGYGMSLNYYKNVGDVLEKSFLQVPHYSSVEEVARKVHLRQQLSVYDDICVTRSGKYIGTVSVRAILNAVTENSMMMARGANPLTGLPGNEFIQRQIAQMLSRSVHFDVCYIDIDSFKPYNDRHGFEMGDRVIKKVGDILVNAVKKWDQSNIGFAGHIGGDDFIIITRPKHSLAICKYVLEQFNQLRKAFHTKEELDNDMYMSMDREGNSRQFGLLSLSIGVVSTEIHRICSIAEISSIASDLKKRAKSICGSVIVRDRREQNVVV</sequence>
<dbReference type="InterPro" id="IPR000160">
    <property type="entry name" value="GGDEF_dom"/>
</dbReference>
<feature type="domain" description="EAL" evidence="1">
    <location>
        <begin position="41"/>
        <end position="294"/>
    </location>
</feature>
<evidence type="ECO:0000259" key="1">
    <source>
        <dbReference type="PROSITE" id="PS50883"/>
    </source>
</evidence>
<evidence type="ECO:0000259" key="2">
    <source>
        <dbReference type="PROSITE" id="PS50887"/>
    </source>
</evidence>
<gene>
    <name evidence="3" type="ORF">SAMN02745220_02533</name>
</gene>
<dbReference type="SMART" id="SM00052">
    <property type="entry name" value="EAL"/>
    <property type="match status" value="1"/>
</dbReference>
<dbReference type="SMART" id="SM00267">
    <property type="entry name" value="GGDEF"/>
    <property type="match status" value="1"/>
</dbReference>
<dbReference type="RefSeq" id="WP_073613824.1">
    <property type="nucleotide sequence ID" value="NZ_FRFE01000011.1"/>
</dbReference>
<dbReference type="InterPro" id="IPR035919">
    <property type="entry name" value="EAL_sf"/>
</dbReference>
<dbReference type="InterPro" id="IPR050706">
    <property type="entry name" value="Cyclic-di-GMP_PDE-like"/>
</dbReference>
<name>A0A1M7Y8Q6_9BACT</name>
<reference evidence="3 4" key="1">
    <citation type="submission" date="2016-12" db="EMBL/GenBank/DDBJ databases">
        <authorList>
            <person name="Song W.-J."/>
            <person name="Kurnit D.M."/>
        </authorList>
    </citation>
    <scope>NUCLEOTIDE SEQUENCE [LARGE SCALE GENOMIC DNA]</scope>
    <source>
        <strain evidence="3 4">DSM 18488</strain>
    </source>
</reference>
<accession>A0A1M7Y8Q6</accession>
<dbReference type="PANTHER" id="PTHR33121">
    <property type="entry name" value="CYCLIC DI-GMP PHOSPHODIESTERASE PDEF"/>
    <property type="match status" value="1"/>
</dbReference>
<dbReference type="Pfam" id="PF00571">
    <property type="entry name" value="CBS"/>
    <property type="match status" value="1"/>
</dbReference>
<protein>
    <submittedName>
        <fullName evidence="3">Diguanylate cyclase (GGDEF) domain-containing protein</fullName>
    </submittedName>
</protein>
<dbReference type="InterPro" id="IPR046342">
    <property type="entry name" value="CBS_dom_sf"/>
</dbReference>
<evidence type="ECO:0000313" key="3">
    <source>
        <dbReference type="EMBL" id="SHO48908.1"/>
    </source>
</evidence>
<dbReference type="PANTHER" id="PTHR33121:SF76">
    <property type="entry name" value="SIGNALING PROTEIN"/>
    <property type="match status" value="1"/>
</dbReference>
<dbReference type="InterPro" id="IPR001633">
    <property type="entry name" value="EAL_dom"/>
</dbReference>
<evidence type="ECO:0000313" key="4">
    <source>
        <dbReference type="Proteomes" id="UP000184603"/>
    </source>
</evidence>
<dbReference type="PROSITE" id="PS50887">
    <property type="entry name" value="GGDEF"/>
    <property type="match status" value="1"/>
</dbReference>
<dbReference type="OrthoDB" id="9777298at2"/>
<dbReference type="Gene3D" id="3.20.20.450">
    <property type="entry name" value="EAL domain"/>
    <property type="match status" value="1"/>
</dbReference>
<dbReference type="CDD" id="cd01949">
    <property type="entry name" value="GGDEF"/>
    <property type="match status" value="1"/>
</dbReference>
<keyword evidence="4" id="KW-1185">Reference proteome</keyword>
<dbReference type="AlphaFoldDB" id="A0A1M7Y8Q6"/>
<dbReference type="CDD" id="cd01948">
    <property type="entry name" value="EAL"/>
    <property type="match status" value="1"/>
</dbReference>
<dbReference type="SUPFAM" id="SSF54631">
    <property type="entry name" value="CBS-domain pair"/>
    <property type="match status" value="1"/>
</dbReference>
<dbReference type="GO" id="GO:0071111">
    <property type="term" value="F:cyclic-guanylate-specific phosphodiesterase activity"/>
    <property type="evidence" value="ECO:0007669"/>
    <property type="project" value="InterPro"/>
</dbReference>
<dbReference type="Proteomes" id="UP000184603">
    <property type="component" value="Unassembled WGS sequence"/>
</dbReference>
<dbReference type="Gene3D" id="3.10.580.10">
    <property type="entry name" value="CBS-domain"/>
    <property type="match status" value="1"/>
</dbReference>
<dbReference type="Gene3D" id="3.30.70.270">
    <property type="match status" value="1"/>
</dbReference>
<dbReference type="Pfam" id="PF00990">
    <property type="entry name" value="GGDEF"/>
    <property type="match status" value="1"/>
</dbReference>
<proteinExistence type="predicted"/>
<dbReference type="STRING" id="1121416.SAMN02745220_02533"/>
<dbReference type="SUPFAM" id="SSF55073">
    <property type="entry name" value="Nucleotide cyclase"/>
    <property type="match status" value="1"/>
</dbReference>
<dbReference type="EMBL" id="FRFE01000011">
    <property type="protein sequence ID" value="SHO48908.1"/>
    <property type="molecule type" value="Genomic_DNA"/>
</dbReference>
<feature type="domain" description="GGDEF" evidence="2">
    <location>
        <begin position="474"/>
        <end position="630"/>
    </location>
</feature>
<dbReference type="SUPFAM" id="SSF141868">
    <property type="entry name" value="EAL domain-like"/>
    <property type="match status" value="1"/>
</dbReference>
<dbReference type="NCBIfam" id="TIGR00254">
    <property type="entry name" value="GGDEF"/>
    <property type="match status" value="1"/>
</dbReference>
<dbReference type="InterPro" id="IPR043128">
    <property type="entry name" value="Rev_trsase/Diguanyl_cyclase"/>
</dbReference>
<organism evidence="3 4">
    <name type="scientific">Desulfopila aestuarii DSM 18488</name>
    <dbReference type="NCBI Taxonomy" id="1121416"/>
    <lineage>
        <taxon>Bacteria</taxon>
        <taxon>Pseudomonadati</taxon>
        <taxon>Thermodesulfobacteriota</taxon>
        <taxon>Desulfobulbia</taxon>
        <taxon>Desulfobulbales</taxon>
        <taxon>Desulfocapsaceae</taxon>
        <taxon>Desulfopila</taxon>
    </lineage>
</organism>
<dbReference type="InterPro" id="IPR000644">
    <property type="entry name" value="CBS_dom"/>
</dbReference>